<feature type="region of interest" description="Disordered" evidence="1">
    <location>
        <begin position="98"/>
        <end position="124"/>
    </location>
</feature>
<keyword evidence="3" id="KW-1185">Reference proteome</keyword>
<organism evidence="2 3">
    <name type="scientific">Sphaerobolus stellatus (strain SS14)</name>
    <dbReference type="NCBI Taxonomy" id="990650"/>
    <lineage>
        <taxon>Eukaryota</taxon>
        <taxon>Fungi</taxon>
        <taxon>Dikarya</taxon>
        <taxon>Basidiomycota</taxon>
        <taxon>Agaricomycotina</taxon>
        <taxon>Agaricomycetes</taxon>
        <taxon>Phallomycetidae</taxon>
        <taxon>Geastrales</taxon>
        <taxon>Sphaerobolaceae</taxon>
        <taxon>Sphaerobolus</taxon>
    </lineage>
</organism>
<protein>
    <submittedName>
        <fullName evidence="2">Uncharacterized protein</fullName>
    </submittedName>
</protein>
<proteinExistence type="predicted"/>
<dbReference type="EMBL" id="KN837226">
    <property type="protein sequence ID" value="KIJ32472.1"/>
    <property type="molecule type" value="Genomic_DNA"/>
</dbReference>
<evidence type="ECO:0000313" key="2">
    <source>
        <dbReference type="EMBL" id="KIJ32472.1"/>
    </source>
</evidence>
<evidence type="ECO:0000313" key="3">
    <source>
        <dbReference type="Proteomes" id="UP000054279"/>
    </source>
</evidence>
<feature type="region of interest" description="Disordered" evidence="1">
    <location>
        <begin position="21"/>
        <end position="41"/>
    </location>
</feature>
<dbReference type="AlphaFoldDB" id="A0A0C9UTB8"/>
<reference evidence="2 3" key="1">
    <citation type="submission" date="2014-06" db="EMBL/GenBank/DDBJ databases">
        <title>Evolutionary Origins and Diversification of the Mycorrhizal Mutualists.</title>
        <authorList>
            <consortium name="DOE Joint Genome Institute"/>
            <consortium name="Mycorrhizal Genomics Consortium"/>
            <person name="Kohler A."/>
            <person name="Kuo A."/>
            <person name="Nagy L.G."/>
            <person name="Floudas D."/>
            <person name="Copeland A."/>
            <person name="Barry K.W."/>
            <person name="Cichocki N."/>
            <person name="Veneault-Fourrey C."/>
            <person name="LaButti K."/>
            <person name="Lindquist E.A."/>
            <person name="Lipzen A."/>
            <person name="Lundell T."/>
            <person name="Morin E."/>
            <person name="Murat C."/>
            <person name="Riley R."/>
            <person name="Ohm R."/>
            <person name="Sun H."/>
            <person name="Tunlid A."/>
            <person name="Henrissat B."/>
            <person name="Grigoriev I.V."/>
            <person name="Hibbett D.S."/>
            <person name="Martin F."/>
        </authorList>
    </citation>
    <scope>NUCLEOTIDE SEQUENCE [LARGE SCALE GENOMIC DNA]</scope>
    <source>
        <strain evidence="2 3">SS14</strain>
    </source>
</reference>
<gene>
    <name evidence="2" type="ORF">M422DRAFT_265639</name>
</gene>
<name>A0A0C9UTB8_SPHS4</name>
<accession>A0A0C9UTB8</accession>
<dbReference type="HOGENOM" id="CLU_1533521_0_0_1"/>
<sequence>MDTDHDVKSFLTQAAEDFLASSTANAGGKGEVKSESEGLAPRHQLNSLKSGYTPMYEISDDLMVRRLGAILVRGLHLPRSPPIRPAWAFMTSRNANSKLDSPDLVHSSSANRSPESAAETPKGNHVVIDGKQKDALRMEEYANPSWRAEFSGEPAYYEQHAAFKWDGEMPTSETH</sequence>
<dbReference type="Proteomes" id="UP000054279">
    <property type="component" value="Unassembled WGS sequence"/>
</dbReference>
<evidence type="ECO:0000256" key="1">
    <source>
        <dbReference type="SAM" id="MobiDB-lite"/>
    </source>
</evidence>